<dbReference type="Gramene" id="evm.model.05.81">
    <property type="protein sequence ID" value="cds.evm.model.05.81"/>
    <property type="gene ID" value="evm.TU.05.81"/>
</dbReference>
<dbReference type="AlphaFoldDB" id="A0A803PRY5"/>
<name>A0A803PRY5_CANSA</name>
<dbReference type="Proteomes" id="UP000596661">
    <property type="component" value="Chromosome 5"/>
</dbReference>
<reference evidence="1" key="1">
    <citation type="submission" date="2018-11" db="EMBL/GenBank/DDBJ databases">
        <authorList>
            <person name="Grassa J C."/>
        </authorList>
    </citation>
    <scope>NUCLEOTIDE SEQUENCE [LARGE SCALE GENOMIC DNA]</scope>
</reference>
<evidence type="ECO:0000313" key="1">
    <source>
        <dbReference type="EnsemblPlants" id="cds.evm.model.05.81"/>
    </source>
</evidence>
<keyword evidence="2" id="KW-1185">Reference proteome</keyword>
<proteinExistence type="predicted"/>
<evidence type="ECO:0000313" key="2">
    <source>
        <dbReference type="Proteomes" id="UP000596661"/>
    </source>
</evidence>
<dbReference type="EMBL" id="UZAU01000409">
    <property type="status" value="NOT_ANNOTATED_CDS"/>
    <property type="molecule type" value="Genomic_DNA"/>
</dbReference>
<dbReference type="EnsemblPlants" id="evm.model.05.81">
    <property type="protein sequence ID" value="cds.evm.model.05.81"/>
    <property type="gene ID" value="evm.TU.05.81"/>
</dbReference>
<organism evidence="1 2">
    <name type="scientific">Cannabis sativa</name>
    <name type="common">Hemp</name>
    <name type="synonym">Marijuana</name>
    <dbReference type="NCBI Taxonomy" id="3483"/>
    <lineage>
        <taxon>Eukaryota</taxon>
        <taxon>Viridiplantae</taxon>
        <taxon>Streptophyta</taxon>
        <taxon>Embryophyta</taxon>
        <taxon>Tracheophyta</taxon>
        <taxon>Spermatophyta</taxon>
        <taxon>Magnoliopsida</taxon>
        <taxon>eudicotyledons</taxon>
        <taxon>Gunneridae</taxon>
        <taxon>Pentapetalae</taxon>
        <taxon>rosids</taxon>
        <taxon>fabids</taxon>
        <taxon>Rosales</taxon>
        <taxon>Cannabaceae</taxon>
        <taxon>Cannabis</taxon>
    </lineage>
</organism>
<reference evidence="1" key="2">
    <citation type="submission" date="2021-03" db="UniProtKB">
        <authorList>
            <consortium name="EnsemblPlants"/>
        </authorList>
    </citation>
    <scope>IDENTIFICATION</scope>
</reference>
<evidence type="ECO:0008006" key="3">
    <source>
        <dbReference type="Google" id="ProtNLM"/>
    </source>
</evidence>
<accession>A0A803PRY5</accession>
<protein>
    <recommendedName>
        <fullName evidence="3">TF-B3 domain-containing protein</fullName>
    </recommendedName>
</protein>
<sequence length="209" mass="23946">MENKISLFGNVVKNKNTFFLPTPLATSIKAIPMSRGATLYISDKVFSGLQGFRGVRPVFMLDGRVKFEGKEWNTFVSDRGIRVGDVLLMRITHSYPYLINLTLIRLDTKNINNPTLIIPPLPNTNQSHHDHDDDLDDLDYVGFQNKPFLCVKIVSEDDLKSNHFHQIEMPKEIGEVIMEKTEDLIQILNEDDFGVVVWEQSFPQNKINN</sequence>